<dbReference type="Pfam" id="PF18962">
    <property type="entry name" value="Por_Secre_tail"/>
    <property type="match status" value="1"/>
</dbReference>
<name>A0ABX7I217_9BACT</name>
<dbReference type="InterPro" id="IPR026444">
    <property type="entry name" value="Secre_tail"/>
</dbReference>
<gene>
    <name evidence="12" type="ORF">HWI92_02655</name>
</gene>
<dbReference type="Gene3D" id="2.60.120.200">
    <property type="match status" value="1"/>
</dbReference>
<evidence type="ECO:0000256" key="7">
    <source>
        <dbReference type="ARBA" id="ARBA00023136"/>
    </source>
</evidence>
<evidence type="ECO:0000256" key="4">
    <source>
        <dbReference type="ARBA" id="ARBA00022729"/>
    </source>
</evidence>
<dbReference type="Gene3D" id="2.60.40.10">
    <property type="entry name" value="Immunoglobulins"/>
    <property type="match status" value="2"/>
</dbReference>
<dbReference type="InterPro" id="IPR039155">
    <property type="entry name" value="MLEC"/>
</dbReference>
<keyword evidence="7" id="KW-0472">Membrane</keyword>
<protein>
    <submittedName>
        <fullName evidence="12">T9SS type A sorting domain-containing protein</fullName>
    </submittedName>
</protein>
<evidence type="ECO:0000256" key="5">
    <source>
        <dbReference type="ARBA" id="ARBA00022824"/>
    </source>
</evidence>
<reference evidence="12 13" key="1">
    <citation type="submission" date="2020-06" db="EMBL/GenBank/DDBJ databases">
        <title>Dyadobacter sandarakinus sp. nov., isolated from the soil of the Arctic Yellow River Station.</title>
        <authorList>
            <person name="Zhang Y."/>
            <person name="Peng F."/>
        </authorList>
    </citation>
    <scope>NUCLEOTIDE SEQUENCE [LARGE SCALE GENOMIC DNA]</scope>
    <source>
        <strain evidence="12 13">Q3-56</strain>
    </source>
</reference>
<dbReference type="Proteomes" id="UP000612680">
    <property type="component" value="Chromosome"/>
</dbReference>
<evidence type="ECO:0000259" key="10">
    <source>
        <dbReference type="Pfam" id="PF11721"/>
    </source>
</evidence>
<dbReference type="PANTHER" id="PTHR13460">
    <property type="match status" value="1"/>
</dbReference>
<dbReference type="InterPro" id="IPR013320">
    <property type="entry name" value="ConA-like_dom_sf"/>
</dbReference>
<keyword evidence="13" id="KW-1185">Reference proteome</keyword>
<feature type="domain" description="Secretion system C-terminal sorting" evidence="11">
    <location>
        <begin position="1192"/>
        <end position="1272"/>
    </location>
</feature>
<evidence type="ECO:0000256" key="8">
    <source>
        <dbReference type="ARBA" id="ARBA00023180"/>
    </source>
</evidence>
<dbReference type="SUPFAM" id="SSF49899">
    <property type="entry name" value="Concanavalin A-like lectins/glucanases"/>
    <property type="match status" value="1"/>
</dbReference>
<dbReference type="NCBIfam" id="TIGR04183">
    <property type="entry name" value="Por_Secre_tail"/>
    <property type="match status" value="1"/>
</dbReference>
<evidence type="ECO:0000256" key="2">
    <source>
        <dbReference type="ARBA" id="ARBA00009141"/>
    </source>
</evidence>
<keyword evidence="6" id="KW-1133">Transmembrane helix</keyword>
<dbReference type="PANTHER" id="PTHR13460:SF0">
    <property type="entry name" value="MALECTIN"/>
    <property type="match status" value="1"/>
</dbReference>
<dbReference type="InterPro" id="IPR021720">
    <property type="entry name" value="Malectin_dom"/>
</dbReference>
<sequence>MNESLRVQPSPPLRKIRKAALAGSLAMMMCLGHEAGAGAAAPLAGPCAPVSTLDCNALTVGMPYNLSFTSGVTNSIVDKNGTGTGFTAVNTYSGTRLSADGSVSNASVPGYTPSKITVTGGRLQVVASKGIDFQANNNQINTLSVRVLATQKFQIEVKLLNPVNGADSQQGGIWYGLNDKTFVKLGVTGNRVELRKEFNDVSSTTSGTGNPDQRRTGVISNLNTQTVWLRLVIDAGTNTAEGFYSTNGTTYTSTGAGYGTSGVSISGTGLTAGEQYAGIFSTYRNASAAVTYTYDDFAVTSLASQASASINFRPSGSAAPSGYTADNGLPFDAGRKFGWLTATTSQPSDYSANTRLRTGTGDARQLSLIQMQSNANNTTPGKWEYVVPNGSYRVSVSAGDNNYFDSNHQVNVEGLPAITDFAGSSATKFRVGTALVQVSDGRLTIDATGGTNTKMNYVTFAPATAVTDNTAPTASARFTGSLMSAGVYNGAVRVIMTAADNGGSGLKTFQYALNGGSFTNYTAPFSVSTPGNYSYVIRVVDGNNNTTTTSAFSFSIFAPASPGAYMVLRNLDGFPANDQLTFSRIQIPWRRTSPEVTPYNRNHDVVKLRIQSKGSGSLTVSNLVLSNPSAWKVIAINSDSSAATPVSINPRGSVDVAIRFTALDASTRVKVFHDTLTINSNDGNTPARKVVLHGLYQRMGEGKNEPHAQEIINAFGFTSKTGYGYEDNGNNGNSVMPSSNEVPISYFVRADATKPVTVRQLAAYHGCCAATETFRYFAKGSGTLNAVYAHDPLDGQSLSPRLRNSTQAAIGTFSPAGSFGIRLGTTSSSDRTQNAGGIIGIRFLRAIDMNGNFVPNTYFVNHDYIDNSFTNYDYQDNIYIIENVKPETGTVNYSDLASTTSSAINFNPTLTGANSSSTVTLKNMGTTYSNGSSDPSITIKSVRIVGPNASEFSYTALSTTSLAVQATTPLTVRFAPSSAGIKNAAILVNYNNSKSPLRIPLYGIANSNASTVSVVRRIKSGSNAALTVGGDTYEADNTYRTGSIQLDTQSPPNGVAGTDIDALYQSYLSASTDLAQTGYDIPVSNGNYLVRMHFIENFFTEDGARVFGTTIENQPVLSNFDIFAEAGYRTALVKDFAATVSDGVLTIRYNPSVNRVAIAAIEIFRLVNSGARIAAEPENEIVGESGAMEMAVYPNPAAGGEVYLDLRNFGKNEPVDVSVVNLFGTAVKRQQVATDAEGRARAILYQNEKPAKGIYLIRAQSSSGALTTKLLVE</sequence>
<keyword evidence="4" id="KW-0732">Signal</keyword>
<evidence type="ECO:0000256" key="9">
    <source>
        <dbReference type="ARBA" id="ARBA00023277"/>
    </source>
</evidence>
<keyword evidence="3" id="KW-0812">Transmembrane</keyword>
<keyword evidence="9" id="KW-0119">Carbohydrate metabolism</keyword>
<organism evidence="12 13">
    <name type="scientific">Dyadobacter sandarakinus</name>
    <dbReference type="NCBI Taxonomy" id="2747268"/>
    <lineage>
        <taxon>Bacteria</taxon>
        <taxon>Pseudomonadati</taxon>
        <taxon>Bacteroidota</taxon>
        <taxon>Cytophagia</taxon>
        <taxon>Cytophagales</taxon>
        <taxon>Spirosomataceae</taxon>
        <taxon>Dyadobacter</taxon>
    </lineage>
</organism>
<dbReference type="RefSeq" id="WP_204660658.1">
    <property type="nucleotide sequence ID" value="NZ_CP056775.1"/>
</dbReference>
<keyword evidence="8" id="KW-0325">Glycoprotein</keyword>
<evidence type="ECO:0000256" key="3">
    <source>
        <dbReference type="ARBA" id="ARBA00022692"/>
    </source>
</evidence>
<dbReference type="InterPro" id="IPR058094">
    <property type="entry name" value="Ig-like_OmpL47-like"/>
</dbReference>
<dbReference type="EMBL" id="CP056775">
    <property type="protein sequence ID" value="QRQ99894.1"/>
    <property type="molecule type" value="Genomic_DNA"/>
</dbReference>
<proteinExistence type="inferred from homology"/>
<dbReference type="Gene3D" id="2.60.120.430">
    <property type="entry name" value="Galactose-binding lectin"/>
    <property type="match status" value="2"/>
</dbReference>
<evidence type="ECO:0000259" key="11">
    <source>
        <dbReference type="Pfam" id="PF18962"/>
    </source>
</evidence>
<feature type="domain" description="Malectin" evidence="10">
    <location>
        <begin position="1015"/>
        <end position="1150"/>
    </location>
</feature>
<dbReference type="NCBIfam" id="NF047446">
    <property type="entry name" value="barrel_OmpL47"/>
    <property type="match status" value="1"/>
</dbReference>
<evidence type="ECO:0000256" key="1">
    <source>
        <dbReference type="ARBA" id="ARBA00004115"/>
    </source>
</evidence>
<accession>A0ABX7I217</accession>
<dbReference type="Pfam" id="PF11721">
    <property type="entry name" value="Malectin"/>
    <property type="match status" value="1"/>
</dbReference>
<comment type="similarity">
    <text evidence="2">Belongs to the malectin family.</text>
</comment>
<evidence type="ECO:0000256" key="6">
    <source>
        <dbReference type="ARBA" id="ARBA00022989"/>
    </source>
</evidence>
<dbReference type="SUPFAM" id="SSF49785">
    <property type="entry name" value="Galactose-binding domain-like"/>
    <property type="match status" value="2"/>
</dbReference>
<evidence type="ECO:0000313" key="13">
    <source>
        <dbReference type="Proteomes" id="UP000612680"/>
    </source>
</evidence>
<dbReference type="InterPro" id="IPR013783">
    <property type="entry name" value="Ig-like_fold"/>
</dbReference>
<comment type="subcellular location">
    <subcellularLocation>
        <location evidence="1">Endoplasmic reticulum membrane</location>
        <topology evidence="1">Single-pass type I membrane protein</topology>
    </subcellularLocation>
</comment>
<dbReference type="InterPro" id="IPR008979">
    <property type="entry name" value="Galactose-bd-like_sf"/>
</dbReference>
<evidence type="ECO:0000313" key="12">
    <source>
        <dbReference type="EMBL" id="QRQ99894.1"/>
    </source>
</evidence>
<keyword evidence="5" id="KW-0256">Endoplasmic reticulum</keyword>